<evidence type="ECO:0000313" key="1">
    <source>
        <dbReference type="EMBL" id="KEO55266.1"/>
    </source>
</evidence>
<dbReference type="Proteomes" id="UP000027432">
    <property type="component" value="Unassembled WGS sequence"/>
</dbReference>
<protein>
    <submittedName>
        <fullName evidence="1">Uncharacterized protein</fullName>
    </submittedName>
</protein>
<reference evidence="1 2" key="1">
    <citation type="submission" date="2013-07" db="EMBL/GenBank/DDBJ databases">
        <title>Thioclava pacifica DSM 10166 Genome Sequencing.</title>
        <authorList>
            <person name="Lai Q."/>
            <person name="Shao Z."/>
        </authorList>
    </citation>
    <scope>NUCLEOTIDE SEQUENCE [LARGE SCALE GENOMIC DNA]</scope>
    <source>
        <strain evidence="1 2">DSM 10166</strain>
    </source>
</reference>
<gene>
    <name evidence="1" type="ORF">TP2_15855</name>
</gene>
<evidence type="ECO:0000313" key="2">
    <source>
        <dbReference type="Proteomes" id="UP000027432"/>
    </source>
</evidence>
<dbReference type="EMBL" id="AUND01000003">
    <property type="protein sequence ID" value="KEO55266.1"/>
    <property type="molecule type" value="Genomic_DNA"/>
</dbReference>
<dbReference type="eggNOG" id="COG0474">
    <property type="taxonomic scope" value="Bacteria"/>
</dbReference>
<accession>A0A074JCA6</accession>
<dbReference type="InterPro" id="IPR023298">
    <property type="entry name" value="ATPase_P-typ_TM_dom_sf"/>
</dbReference>
<comment type="caution">
    <text evidence="1">The sequence shown here is derived from an EMBL/GenBank/DDBJ whole genome shotgun (WGS) entry which is preliminary data.</text>
</comment>
<name>A0A074JCA6_9RHOB</name>
<dbReference type="AlphaFoldDB" id="A0A074JCA6"/>
<dbReference type="Gene3D" id="1.20.1110.10">
    <property type="entry name" value="Calcium-transporting ATPase, transmembrane domain"/>
    <property type="match status" value="1"/>
</dbReference>
<dbReference type="SUPFAM" id="SSF81665">
    <property type="entry name" value="Calcium ATPase, transmembrane domain M"/>
    <property type="match status" value="1"/>
</dbReference>
<dbReference type="STRING" id="1353537.TP2_15855"/>
<proteinExistence type="predicted"/>
<sequence length="58" mass="5908">MAAAAITAGLGHWIDTGVIFVVVLANAVTGFLQEGRAEAAIAALDRTLAPQASVLRDC</sequence>
<keyword evidence="2" id="KW-1185">Reference proteome</keyword>
<organism evidence="1 2">
    <name type="scientific">Thioclava pacifica DSM 10166</name>
    <dbReference type="NCBI Taxonomy" id="1353537"/>
    <lineage>
        <taxon>Bacteria</taxon>
        <taxon>Pseudomonadati</taxon>
        <taxon>Pseudomonadota</taxon>
        <taxon>Alphaproteobacteria</taxon>
        <taxon>Rhodobacterales</taxon>
        <taxon>Paracoccaceae</taxon>
        <taxon>Thioclava</taxon>
    </lineage>
</organism>